<proteinExistence type="predicted"/>
<keyword evidence="2" id="KW-1185">Reference proteome</keyword>
<reference evidence="1 2" key="2">
    <citation type="submission" date="2018-11" db="EMBL/GenBank/DDBJ databases">
        <authorList>
            <consortium name="Pathogen Informatics"/>
        </authorList>
    </citation>
    <scope>NUCLEOTIDE SEQUENCE [LARGE SCALE GENOMIC DNA]</scope>
</reference>
<sequence length="61" mass="6794">MDLSTLTGYRVNQVYGGDCGTPYGRAMFRSKELNILCVPLPCRSQQGVGRTDKLEQVTLKQ</sequence>
<gene>
    <name evidence="1" type="ORF">ASIM_LOCUS16072</name>
</gene>
<evidence type="ECO:0000313" key="3">
    <source>
        <dbReference type="WBParaSite" id="ASIM_0001666501-mRNA-1"/>
    </source>
</evidence>
<evidence type="ECO:0000313" key="1">
    <source>
        <dbReference type="EMBL" id="VDK56789.1"/>
    </source>
</evidence>
<dbReference type="WBParaSite" id="ASIM_0001666501-mRNA-1">
    <property type="protein sequence ID" value="ASIM_0001666501-mRNA-1"/>
    <property type="gene ID" value="ASIM_0001666501"/>
</dbReference>
<organism evidence="3">
    <name type="scientific">Anisakis simplex</name>
    <name type="common">Herring worm</name>
    <dbReference type="NCBI Taxonomy" id="6269"/>
    <lineage>
        <taxon>Eukaryota</taxon>
        <taxon>Metazoa</taxon>
        <taxon>Ecdysozoa</taxon>
        <taxon>Nematoda</taxon>
        <taxon>Chromadorea</taxon>
        <taxon>Rhabditida</taxon>
        <taxon>Spirurina</taxon>
        <taxon>Ascaridomorpha</taxon>
        <taxon>Ascaridoidea</taxon>
        <taxon>Anisakidae</taxon>
        <taxon>Anisakis</taxon>
        <taxon>Anisakis simplex complex</taxon>
    </lineage>
</organism>
<name>A0A0M3K6S4_ANISI</name>
<evidence type="ECO:0000313" key="2">
    <source>
        <dbReference type="Proteomes" id="UP000267096"/>
    </source>
</evidence>
<dbReference type="Proteomes" id="UP000267096">
    <property type="component" value="Unassembled WGS sequence"/>
</dbReference>
<protein>
    <submittedName>
        <fullName evidence="3">Transposase</fullName>
    </submittedName>
</protein>
<reference evidence="3" key="1">
    <citation type="submission" date="2017-02" db="UniProtKB">
        <authorList>
            <consortium name="WormBaseParasite"/>
        </authorList>
    </citation>
    <scope>IDENTIFICATION</scope>
</reference>
<dbReference type="EMBL" id="UYRR01032784">
    <property type="protein sequence ID" value="VDK56789.1"/>
    <property type="molecule type" value="Genomic_DNA"/>
</dbReference>
<dbReference type="AlphaFoldDB" id="A0A0M3K6S4"/>
<accession>A0A0M3K6S4</accession>